<feature type="signal peptide" evidence="1">
    <location>
        <begin position="1"/>
        <end position="20"/>
    </location>
</feature>
<organism evidence="2 3">
    <name type="scientific">Hymenobacter cellulosivorans</name>
    <dbReference type="NCBI Taxonomy" id="2932249"/>
    <lineage>
        <taxon>Bacteria</taxon>
        <taxon>Pseudomonadati</taxon>
        <taxon>Bacteroidota</taxon>
        <taxon>Cytophagia</taxon>
        <taxon>Cytophagales</taxon>
        <taxon>Hymenobacteraceae</taxon>
        <taxon>Hymenobacter</taxon>
    </lineage>
</organism>
<evidence type="ECO:0000313" key="2">
    <source>
        <dbReference type="EMBL" id="UOQ54116.1"/>
    </source>
</evidence>
<feature type="chain" id="PRO_5045660995" evidence="1">
    <location>
        <begin position="21"/>
        <end position="507"/>
    </location>
</feature>
<evidence type="ECO:0000256" key="1">
    <source>
        <dbReference type="SAM" id="SignalP"/>
    </source>
</evidence>
<keyword evidence="3" id="KW-1185">Reference proteome</keyword>
<dbReference type="NCBIfam" id="TIGR04183">
    <property type="entry name" value="Por_Secre_tail"/>
    <property type="match status" value="1"/>
</dbReference>
<name>A0ABY4FI32_9BACT</name>
<dbReference type="EMBL" id="CP095049">
    <property type="protein sequence ID" value="UOQ54116.1"/>
    <property type="molecule type" value="Genomic_DNA"/>
</dbReference>
<keyword evidence="1" id="KW-0732">Signal</keyword>
<evidence type="ECO:0000313" key="3">
    <source>
        <dbReference type="Proteomes" id="UP000831785"/>
    </source>
</evidence>
<dbReference type="RefSeq" id="WP_244720400.1">
    <property type="nucleotide sequence ID" value="NZ_CP095049.1"/>
</dbReference>
<protein>
    <submittedName>
        <fullName evidence="2">T9SS type A sorting domain-containing protein</fullName>
    </submittedName>
</protein>
<reference evidence="2 3" key="1">
    <citation type="submission" date="2022-04" db="EMBL/GenBank/DDBJ databases">
        <title>Hymenobacter sp. isolated from the air.</title>
        <authorList>
            <person name="Won M."/>
            <person name="Lee C.-M."/>
            <person name="Woen H.-Y."/>
            <person name="Kwon S.-W."/>
        </authorList>
    </citation>
    <scope>NUCLEOTIDE SEQUENCE [LARGE SCALE GENOMIC DNA]</scope>
    <source>
        <strain evidence="3">5116 S-27</strain>
    </source>
</reference>
<proteinExistence type="predicted"/>
<dbReference type="Proteomes" id="UP000831785">
    <property type="component" value="Chromosome"/>
</dbReference>
<gene>
    <name evidence="2" type="ORF">MUN80_04965</name>
</gene>
<accession>A0ABY4FI32</accession>
<sequence length="507" mass="52900">MKHSLPLGSLFLLTALPSLGQGLSNQGAVISIQSGAQVSVVGDVTVSGTGTVDNAGTLSLTGNWTNNTSGGVLTPATGTVKLNGTATQQIGGSAATTFHTLDVSEAAGPVQLGSDISVGNSSGLLTLGATQVQLNSKVLTLNNGAASALTRTTGTLVSESAASAGYGRLVWVIGSNTGTYTVPMSSGSTGVPMVVNITAGGNSTGSLSFATYPTGPDNLPLPTGVSSLRGNPNYAIDRYWIVQPNNYTLAPTSTLTFGYLTSEFSTAPNTITESRLRLQRWNGLTWESPQGTVDATNNTLTTDLQNTYGVFVGSDQNNPLPVELREFTAQARNADALLSWATASELNNEGFFVEVSVDSKTFQRVGFVAGKGTTSTAQQYRFTDLGAAGRGTLQYYRLRQHDTAGGTDTYSPVRAVSFGQAKLASSLSAFPNPTDRAYTVHLTAAKAQTVQLTMYDALGRVVSQRPVTLQAGENQLPTTFDASQPVGVYLLTAIIDGQVLRARLVRE</sequence>
<dbReference type="InterPro" id="IPR026444">
    <property type="entry name" value="Secre_tail"/>
</dbReference>